<dbReference type="RefSeq" id="WP_014243220.1">
    <property type="nucleotide sequence ID" value="NC_016620.1"/>
</dbReference>
<reference evidence="4" key="1">
    <citation type="journal article" date="2013" name="ISME J.">
        <title>A small predatory core genome in the divergent marine Bacteriovorax marinus SJ and the terrestrial Bdellovibrio bacteriovorus.</title>
        <authorList>
            <person name="Crossman L.C."/>
            <person name="Chen H."/>
            <person name="Cerdeno-Tarraga A.M."/>
            <person name="Brooks K."/>
            <person name="Quail M.A."/>
            <person name="Pineiro S.A."/>
            <person name="Hobley L."/>
            <person name="Sockett R.E."/>
            <person name="Bentley S.D."/>
            <person name="Parkhill J."/>
            <person name="Williams H.N."/>
            <person name="Stine O.C."/>
        </authorList>
    </citation>
    <scope>NUCLEOTIDE SEQUENCE [LARGE SCALE GENOMIC DNA]</scope>
    <source>
        <strain evidence="4">ATCC BAA-682 / DSM 15412 / SJ</strain>
    </source>
</reference>
<protein>
    <submittedName>
        <fullName evidence="3">Exported protein</fullName>
    </submittedName>
</protein>
<sequence length="205" mass="23740">MRVLIILMILFSSSNLLAFEDKSFRVSEEIFNNSHLEFTAHTNDGPFGSYLSMDIQYAPVKKLWKELEDRSGLKLKNRGEAHITIVTPVEYYRVLKEKIDIREINEIAKKAKMQSMDFQIECLGKFEKVLDKKNEGTYFIVINSKEILSLRKNIEKIYLSRGGDPKKFQASNFYGHITVGFTKRDLHESDGAFKDKRSCFASITH</sequence>
<name>E1X4K3_HALMS</name>
<evidence type="ECO:0000313" key="4">
    <source>
        <dbReference type="Proteomes" id="UP000008963"/>
    </source>
</evidence>
<evidence type="ECO:0000259" key="2">
    <source>
        <dbReference type="Pfam" id="PF22547"/>
    </source>
</evidence>
<accession>E1X4K3</accession>
<feature type="signal peptide" evidence="1">
    <location>
        <begin position="1"/>
        <end position="18"/>
    </location>
</feature>
<dbReference type="AlphaFoldDB" id="E1X4K3"/>
<dbReference type="KEGG" id="bmx:BMS_0521"/>
<evidence type="ECO:0000256" key="1">
    <source>
        <dbReference type="SAM" id="SignalP"/>
    </source>
</evidence>
<dbReference type="eggNOG" id="ENOG50344KA">
    <property type="taxonomic scope" value="Bacteria"/>
</dbReference>
<dbReference type="EMBL" id="FQ312005">
    <property type="protein sequence ID" value="CBW25433.1"/>
    <property type="molecule type" value="Genomic_DNA"/>
</dbReference>
<dbReference type="InterPro" id="IPR054498">
    <property type="entry name" value="2H-SAK"/>
</dbReference>
<keyword evidence="1" id="KW-0732">Signal</keyword>
<dbReference type="OrthoDB" id="5647145at2"/>
<proteinExistence type="predicted"/>
<feature type="domain" description="Swiss Army Knife 2H phosphoesterase" evidence="2">
    <location>
        <begin position="49"/>
        <end position="187"/>
    </location>
</feature>
<organism evidence="3 4">
    <name type="scientific">Halobacteriovorax marinus (strain ATCC BAA-682 / DSM 15412 / SJ)</name>
    <name type="common">Bacteriovorax marinus</name>
    <dbReference type="NCBI Taxonomy" id="862908"/>
    <lineage>
        <taxon>Bacteria</taxon>
        <taxon>Pseudomonadati</taxon>
        <taxon>Bdellovibrionota</taxon>
        <taxon>Bacteriovoracia</taxon>
        <taxon>Bacteriovoracales</taxon>
        <taxon>Halobacteriovoraceae</taxon>
        <taxon>Halobacteriovorax</taxon>
    </lineage>
</organism>
<gene>
    <name evidence="3" type="ordered locus">BMS_0521</name>
</gene>
<dbReference type="Proteomes" id="UP000008963">
    <property type="component" value="Chromosome"/>
</dbReference>
<keyword evidence="4" id="KW-1185">Reference proteome</keyword>
<dbReference type="HOGENOM" id="CLU_1335979_0_0_7"/>
<dbReference type="PATRIC" id="fig|862908.3.peg.499"/>
<evidence type="ECO:0000313" key="3">
    <source>
        <dbReference type="EMBL" id="CBW25433.1"/>
    </source>
</evidence>
<feature type="chain" id="PRO_5003154789" evidence="1">
    <location>
        <begin position="19"/>
        <end position="205"/>
    </location>
</feature>
<dbReference type="Pfam" id="PF22547">
    <property type="entry name" value="2H-SAK"/>
    <property type="match status" value="1"/>
</dbReference>